<name>A0A061EU09_THECC</name>
<gene>
    <name evidence="2" type="ORF">TCM_022470</name>
</gene>
<dbReference type="HOGENOM" id="CLU_1527852_0_0_1"/>
<dbReference type="OMA" id="ISEWHEK"/>
<protein>
    <submittedName>
        <fullName evidence="2">Uncharacterized protein</fullName>
    </submittedName>
</protein>
<evidence type="ECO:0000313" key="2">
    <source>
        <dbReference type="EMBL" id="EOY08133.1"/>
    </source>
</evidence>
<dbReference type="EMBL" id="CM001883">
    <property type="protein sequence ID" value="EOY08133.1"/>
    <property type="molecule type" value="Genomic_DNA"/>
</dbReference>
<feature type="compositionally biased region" description="Polar residues" evidence="1">
    <location>
        <begin position="14"/>
        <end position="29"/>
    </location>
</feature>
<dbReference type="InParanoid" id="A0A061EU09"/>
<sequence length="176" mass="20503">MSQFPQPTRPVHSSDLSPVQIPQASQNVNMDEFYPGSSFPEEGFQFYFPDNLMPQPTAATEEEEKQAIDELIRVISEWYEKLPERIRSQINLDKFNVSSNNRTQQGFKVESTTIHDRNEQLEEFKHKLARFKIMSVDINTSRGVNGPGEEIRQKLDRFKIRTVQIGEVTQEEEVKR</sequence>
<evidence type="ECO:0000313" key="3">
    <source>
        <dbReference type="Proteomes" id="UP000026915"/>
    </source>
</evidence>
<proteinExistence type="predicted"/>
<dbReference type="AlphaFoldDB" id="A0A061EU09"/>
<organism evidence="2 3">
    <name type="scientific">Theobroma cacao</name>
    <name type="common">Cacao</name>
    <name type="synonym">Cocoa</name>
    <dbReference type="NCBI Taxonomy" id="3641"/>
    <lineage>
        <taxon>Eukaryota</taxon>
        <taxon>Viridiplantae</taxon>
        <taxon>Streptophyta</taxon>
        <taxon>Embryophyta</taxon>
        <taxon>Tracheophyta</taxon>
        <taxon>Spermatophyta</taxon>
        <taxon>Magnoliopsida</taxon>
        <taxon>eudicotyledons</taxon>
        <taxon>Gunneridae</taxon>
        <taxon>Pentapetalae</taxon>
        <taxon>rosids</taxon>
        <taxon>malvids</taxon>
        <taxon>Malvales</taxon>
        <taxon>Malvaceae</taxon>
        <taxon>Byttnerioideae</taxon>
        <taxon>Theobroma</taxon>
    </lineage>
</organism>
<reference evidence="2 3" key="1">
    <citation type="journal article" date="2013" name="Genome Biol.">
        <title>The genome sequence of the most widely cultivated cacao type and its use to identify candidate genes regulating pod color.</title>
        <authorList>
            <person name="Motamayor J.C."/>
            <person name="Mockaitis K."/>
            <person name="Schmutz J."/>
            <person name="Haiminen N."/>
            <person name="Iii D.L."/>
            <person name="Cornejo O."/>
            <person name="Findley S.D."/>
            <person name="Zheng P."/>
            <person name="Utro F."/>
            <person name="Royaert S."/>
            <person name="Saski C."/>
            <person name="Jenkins J."/>
            <person name="Podicheti R."/>
            <person name="Zhao M."/>
            <person name="Scheffler B.E."/>
            <person name="Stack J.C."/>
            <person name="Feltus F.A."/>
            <person name="Mustiga G.M."/>
            <person name="Amores F."/>
            <person name="Phillips W."/>
            <person name="Marelli J.P."/>
            <person name="May G.D."/>
            <person name="Shapiro H."/>
            <person name="Ma J."/>
            <person name="Bustamante C.D."/>
            <person name="Schnell R.J."/>
            <person name="Main D."/>
            <person name="Gilbert D."/>
            <person name="Parida L."/>
            <person name="Kuhn D.N."/>
        </authorList>
    </citation>
    <scope>NUCLEOTIDE SEQUENCE [LARGE SCALE GENOMIC DNA]</scope>
    <source>
        <strain evidence="3">cv. Matina 1-6</strain>
    </source>
</reference>
<dbReference type="Proteomes" id="UP000026915">
    <property type="component" value="Chromosome 5"/>
</dbReference>
<accession>A0A061EU09</accession>
<evidence type="ECO:0000256" key="1">
    <source>
        <dbReference type="SAM" id="MobiDB-lite"/>
    </source>
</evidence>
<feature type="region of interest" description="Disordered" evidence="1">
    <location>
        <begin position="1"/>
        <end position="34"/>
    </location>
</feature>
<keyword evidence="3" id="KW-1185">Reference proteome</keyword>
<dbReference type="Gramene" id="EOY08133">
    <property type="protein sequence ID" value="EOY08133"/>
    <property type="gene ID" value="TCM_022470"/>
</dbReference>
<dbReference type="eggNOG" id="ENOG502SYH4">
    <property type="taxonomic scope" value="Eukaryota"/>
</dbReference>